<dbReference type="Proteomes" id="UP000789366">
    <property type="component" value="Unassembled WGS sequence"/>
</dbReference>
<name>A0ACA9NVI5_9GLOM</name>
<feature type="non-terminal residue" evidence="1">
    <location>
        <position position="165"/>
    </location>
</feature>
<reference evidence="1" key="1">
    <citation type="submission" date="2021-06" db="EMBL/GenBank/DDBJ databases">
        <authorList>
            <person name="Kallberg Y."/>
            <person name="Tangrot J."/>
            <person name="Rosling A."/>
        </authorList>
    </citation>
    <scope>NUCLEOTIDE SEQUENCE</scope>
    <source>
        <strain evidence="1">28 12/20/2015</strain>
    </source>
</reference>
<proteinExistence type="predicted"/>
<accession>A0ACA9NVI5</accession>
<dbReference type="EMBL" id="CAJVPW010017007">
    <property type="protein sequence ID" value="CAG8674243.1"/>
    <property type="molecule type" value="Genomic_DNA"/>
</dbReference>
<keyword evidence="2" id="KW-1185">Reference proteome</keyword>
<sequence>MSTKKITFTVKSISESGPLELNIDSAEIETKKGKKAVEKIIFAVPPSERGGLKNILESKKSDGSENKEFELAYDDEDVEIEEGFTLMMSSSASESSDEPAQGEQENDNQNNIGKDQKQSGDQNNKKSGDTDKQALIDKYIKEIKAKLQAAGISDEQAIKIEGLGN</sequence>
<evidence type="ECO:0000313" key="2">
    <source>
        <dbReference type="Proteomes" id="UP000789366"/>
    </source>
</evidence>
<protein>
    <submittedName>
        <fullName evidence="1">5228_t:CDS:1</fullName>
    </submittedName>
</protein>
<comment type="caution">
    <text evidence="1">The sequence shown here is derived from an EMBL/GenBank/DDBJ whole genome shotgun (WGS) entry which is preliminary data.</text>
</comment>
<evidence type="ECO:0000313" key="1">
    <source>
        <dbReference type="EMBL" id="CAG8674243.1"/>
    </source>
</evidence>
<organism evidence="1 2">
    <name type="scientific">Cetraspora pellucida</name>
    <dbReference type="NCBI Taxonomy" id="1433469"/>
    <lineage>
        <taxon>Eukaryota</taxon>
        <taxon>Fungi</taxon>
        <taxon>Fungi incertae sedis</taxon>
        <taxon>Mucoromycota</taxon>
        <taxon>Glomeromycotina</taxon>
        <taxon>Glomeromycetes</taxon>
        <taxon>Diversisporales</taxon>
        <taxon>Gigasporaceae</taxon>
        <taxon>Cetraspora</taxon>
    </lineage>
</organism>
<gene>
    <name evidence="1" type="ORF">SPELUC_LOCUS9825</name>
</gene>